<evidence type="ECO:0000256" key="1">
    <source>
        <dbReference type="ARBA" id="ARBA00022679"/>
    </source>
</evidence>
<reference evidence="8 9" key="1">
    <citation type="submission" date="2018-02" db="EMBL/GenBank/DDBJ databases">
        <title>Genomic Encyclopedia of Archaeal and Bacterial Type Strains, Phase II (KMG-II): from individual species to whole genera.</title>
        <authorList>
            <person name="Goeker M."/>
        </authorList>
    </citation>
    <scope>NUCLEOTIDE SEQUENCE [LARGE SCALE GENOMIC DNA]</scope>
    <source>
        <strain evidence="8 9">YU 961-1</strain>
    </source>
</reference>
<organism evidence="8 9">
    <name type="scientific">Actinokineospora auranticolor</name>
    <dbReference type="NCBI Taxonomy" id="155976"/>
    <lineage>
        <taxon>Bacteria</taxon>
        <taxon>Bacillati</taxon>
        <taxon>Actinomycetota</taxon>
        <taxon>Actinomycetes</taxon>
        <taxon>Pseudonocardiales</taxon>
        <taxon>Pseudonocardiaceae</taxon>
        <taxon>Actinokineospora</taxon>
    </lineage>
</organism>
<dbReference type="SUPFAM" id="SSF55874">
    <property type="entry name" value="ATPase domain of HSP90 chaperone/DNA topoisomerase II/histidine kinase"/>
    <property type="match status" value="1"/>
</dbReference>
<dbReference type="GO" id="GO:0000160">
    <property type="term" value="P:phosphorelay signal transduction system"/>
    <property type="evidence" value="ECO:0007669"/>
    <property type="project" value="UniProtKB-KW"/>
</dbReference>
<evidence type="ECO:0000259" key="7">
    <source>
        <dbReference type="Pfam" id="PF02518"/>
    </source>
</evidence>
<sequence length="414" mass="42731">MTVVRLTADRPTRRPGERNTPDPALDLTKVPGKVPANAPSTPEAGAARVALDRLIARCAAAMRVAVAATGAVAALAGAAPPVRPSWLLPAVALNLVWSAVFAWLAVRRGLRAPVMAADIAVTTLLCAGIPWLVPESLLVGGISWVDELTSMTIIVSSLAWRPRVAVPAGLGLAAAHVLGTWQAGAGAVPGTIGIYLVQITASAALMTLLRHAAALADDALAELRETERAAAVLRARRADERAQNRKLHDTVLATLTTVGTGGITASTPGLRARAAADLLVIENLGELNESGTDVDLRPQLQAAVDSSAVAVDCDLVPCRVPLRVAAAFAEAVAEALTNIARHAGVASARLRQHAERAAVCVVVSDTGAGFDPAEVPLHRYGVREGIVGRMRAVDGDADVSSNSGGTTVTLRWPA</sequence>
<dbReference type="EMBL" id="PTIX01000017">
    <property type="protein sequence ID" value="PPK64870.1"/>
    <property type="molecule type" value="Genomic_DNA"/>
</dbReference>
<feature type="coiled-coil region" evidence="4">
    <location>
        <begin position="209"/>
        <end position="243"/>
    </location>
</feature>
<keyword evidence="3" id="KW-0902">Two-component regulatory system</keyword>
<feature type="compositionally biased region" description="Basic and acidic residues" evidence="5">
    <location>
        <begin position="7"/>
        <end position="20"/>
    </location>
</feature>
<evidence type="ECO:0000313" key="8">
    <source>
        <dbReference type="EMBL" id="PPK64870.1"/>
    </source>
</evidence>
<keyword evidence="2 8" id="KW-0418">Kinase</keyword>
<feature type="domain" description="Histidine kinase/HSP90-like ATPase" evidence="7">
    <location>
        <begin position="328"/>
        <end position="413"/>
    </location>
</feature>
<keyword evidence="6" id="KW-0812">Transmembrane</keyword>
<keyword evidence="6" id="KW-0472">Membrane</keyword>
<dbReference type="InterPro" id="IPR050482">
    <property type="entry name" value="Sensor_HK_TwoCompSys"/>
</dbReference>
<dbReference type="PANTHER" id="PTHR24421">
    <property type="entry name" value="NITRATE/NITRITE SENSOR PROTEIN NARX-RELATED"/>
    <property type="match status" value="1"/>
</dbReference>
<dbReference type="InterPro" id="IPR003594">
    <property type="entry name" value="HATPase_dom"/>
</dbReference>
<dbReference type="PANTHER" id="PTHR24421:SF61">
    <property type="entry name" value="OXYGEN SENSOR HISTIDINE KINASE NREB"/>
    <property type="match status" value="1"/>
</dbReference>
<dbReference type="InterPro" id="IPR036890">
    <property type="entry name" value="HATPase_C_sf"/>
</dbReference>
<feature type="transmembrane region" description="Helical" evidence="6">
    <location>
        <begin position="60"/>
        <end position="80"/>
    </location>
</feature>
<dbReference type="Pfam" id="PF02518">
    <property type="entry name" value="HATPase_c"/>
    <property type="match status" value="1"/>
</dbReference>
<feature type="transmembrane region" description="Helical" evidence="6">
    <location>
        <begin position="86"/>
        <end position="106"/>
    </location>
</feature>
<evidence type="ECO:0000256" key="4">
    <source>
        <dbReference type="SAM" id="Coils"/>
    </source>
</evidence>
<evidence type="ECO:0000256" key="2">
    <source>
        <dbReference type="ARBA" id="ARBA00022777"/>
    </source>
</evidence>
<name>A0A2S6GI42_9PSEU</name>
<keyword evidence="9" id="KW-1185">Reference proteome</keyword>
<evidence type="ECO:0000256" key="5">
    <source>
        <dbReference type="SAM" id="MobiDB-lite"/>
    </source>
</evidence>
<proteinExistence type="predicted"/>
<gene>
    <name evidence="8" type="ORF">CLV40_117109</name>
</gene>
<keyword evidence="1" id="KW-0808">Transferase</keyword>
<comment type="caution">
    <text evidence="8">The sequence shown here is derived from an EMBL/GenBank/DDBJ whole genome shotgun (WGS) entry which is preliminary data.</text>
</comment>
<protein>
    <submittedName>
        <fullName evidence="8">Signal transduction histidine kinase</fullName>
    </submittedName>
</protein>
<dbReference type="GO" id="GO:0016301">
    <property type="term" value="F:kinase activity"/>
    <property type="evidence" value="ECO:0007669"/>
    <property type="project" value="UniProtKB-KW"/>
</dbReference>
<dbReference type="AlphaFoldDB" id="A0A2S6GI42"/>
<feature type="transmembrane region" description="Helical" evidence="6">
    <location>
        <begin position="113"/>
        <end position="133"/>
    </location>
</feature>
<keyword evidence="4" id="KW-0175">Coiled coil</keyword>
<evidence type="ECO:0000313" key="9">
    <source>
        <dbReference type="Proteomes" id="UP000239203"/>
    </source>
</evidence>
<dbReference type="Gene3D" id="3.30.565.10">
    <property type="entry name" value="Histidine kinase-like ATPase, C-terminal domain"/>
    <property type="match status" value="1"/>
</dbReference>
<evidence type="ECO:0000256" key="6">
    <source>
        <dbReference type="SAM" id="Phobius"/>
    </source>
</evidence>
<evidence type="ECO:0000256" key="3">
    <source>
        <dbReference type="ARBA" id="ARBA00023012"/>
    </source>
</evidence>
<dbReference type="Proteomes" id="UP000239203">
    <property type="component" value="Unassembled WGS sequence"/>
</dbReference>
<keyword evidence="6" id="KW-1133">Transmembrane helix</keyword>
<feature type="region of interest" description="Disordered" evidence="5">
    <location>
        <begin position="1"/>
        <end position="42"/>
    </location>
</feature>
<accession>A0A2S6GI42</accession>